<evidence type="ECO:0000313" key="5">
    <source>
        <dbReference type="Proteomes" id="UP000523821"/>
    </source>
</evidence>
<dbReference type="InterPro" id="IPR051405">
    <property type="entry name" value="phD/YefM_antitoxin"/>
</dbReference>
<feature type="region of interest" description="Disordered" evidence="3">
    <location>
        <begin position="63"/>
        <end position="84"/>
    </location>
</feature>
<protein>
    <recommendedName>
        <fullName evidence="2">Antitoxin</fullName>
    </recommendedName>
</protein>
<gene>
    <name evidence="4" type="ORF">GGQ63_002042</name>
</gene>
<dbReference type="Pfam" id="PF02604">
    <property type="entry name" value="PhdYeFM_antitox"/>
    <property type="match status" value="1"/>
</dbReference>
<evidence type="ECO:0000256" key="1">
    <source>
        <dbReference type="ARBA" id="ARBA00009981"/>
    </source>
</evidence>
<comment type="function">
    <text evidence="2">Antitoxin component of a type II toxin-antitoxin (TA) system.</text>
</comment>
<dbReference type="SUPFAM" id="SSF143120">
    <property type="entry name" value="YefM-like"/>
    <property type="match status" value="1"/>
</dbReference>
<dbReference type="PANTHER" id="PTHR33713:SF9">
    <property type="entry name" value="ANTITOXIN"/>
    <property type="match status" value="1"/>
</dbReference>
<evidence type="ECO:0000256" key="3">
    <source>
        <dbReference type="SAM" id="MobiDB-lite"/>
    </source>
</evidence>
<dbReference type="AlphaFoldDB" id="A0A7W9FLQ6"/>
<organism evidence="4 5">
    <name type="scientific">Prosthecomicrobium pneumaticum</name>
    <dbReference type="NCBI Taxonomy" id="81895"/>
    <lineage>
        <taxon>Bacteria</taxon>
        <taxon>Pseudomonadati</taxon>
        <taxon>Pseudomonadota</taxon>
        <taxon>Alphaproteobacteria</taxon>
        <taxon>Hyphomicrobiales</taxon>
        <taxon>Kaistiaceae</taxon>
        <taxon>Prosthecomicrobium</taxon>
    </lineage>
</organism>
<dbReference type="RefSeq" id="WP_183855268.1">
    <property type="nucleotide sequence ID" value="NZ_JACHOO010000003.1"/>
</dbReference>
<keyword evidence="5" id="KW-1185">Reference proteome</keyword>
<dbReference type="NCBIfam" id="TIGR01552">
    <property type="entry name" value="phd_fam"/>
    <property type="match status" value="1"/>
</dbReference>
<comment type="caution">
    <text evidence="4">The sequence shown here is derived from an EMBL/GenBank/DDBJ whole genome shotgun (WGS) entry which is preliminary data.</text>
</comment>
<proteinExistence type="inferred from homology"/>
<dbReference type="Proteomes" id="UP000523821">
    <property type="component" value="Unassembled WGS sequence"/>
</dbReference>
<dbReference type="InterPro" id="IPR006442">
    <property type="entry name" value="Antitoxin_Phd/YefM"/>
</dbReference>
<dbReference type="Gene3D" id="3.40.1620.10">
    <property type="entry name" value="YefM-like domain"/>
    <property type="match status" value="1"/>
</dbReference>
<name>A0A7W9FLQ6_9HYPH</name>
<evidence type="ECO:0000256" key="2">
    <source>
        <dbReference type="RuleBase" id="RU362080"/>
    </source>
</evidence>
<comment type="similarity">
    <text evidence="1 2">Belongs to the phD/YefM antitoxin family.</text>
</comment>
<dbReference type="EMBL" id="JACHOO010000003">
    <property type="protein sequence ID" value="MBB5752988.1"/>
    <property type="molecule type" value="Genomic_DNA"/>
</dbReference>
<dbReference type="PANTHER" id="PTHR33713">
    <property type="entry name" value="ANTITOXIN YAFN-RELATED"/>
    <property type="match status" value="1"/>
</dbReference>
<dbReference type="InterPro" id="IPR036165">
    <property type="entry name" value="YefM-like_sf"/>
</dbReference>
<sequence>MATWQVQEAKTRLGEVIDRAISEGPQTITRHGKPRAVLMSVEEFEVLQKKRPSFKDFLMNGPRFDDLDLERSKDTGRDIPDFDE</sequence>
<accession>A0A7W9FLQ6</accession>
<evidence type="ECO:0000313" key="4">
    <source>
        <dbReference type="EMBL" id="MBB5752988.1"/>
    </source>
</evidence>
<reference evidence="4 5" key="1">
    <citation type="submission" date="2020-08" db="EMBL/GenBank/DDBJ databases">
        <title>Genomic Encyclopedia of Type Strains, Phase IV (KMG-IV): sequencing the most valuable type-strain genomes for metagenomic binning, comparative biology and taxonomic classification.</title>
        <authorList>
            <person name="Goeker M."/>
        </authorList>
    </citation>
    <scope>NUCLEOTIDE SEQUENCE [LARGE SCALE GENOMIC DNA]</scope>
    <source>
        <strain evidence="4 5">DSM 16268</strain>
    </source>
</reference>